<sequence length="154" mass="16770">MKKILLLLSLSITSLVFSQQIELRDKKFYIDGEHIYKHKITETLAANPEALQLYKKSKRKESIGGLLLGAGAGLIIGDVVKGLVSDVDYPSGFTYVGAGLIAVSIPILSGRTKILNKSIDTYNDSVKGNSPTLGYNFDLKVITNQNGIGFNMTF</sequence>
<proteinExistence type="predicted"/>
<keyword evidence="1" id="KW-0732">Signal</keyword>
<protein>
    <recommendedName>
        <fullName evidence="4">Glycine zipper family protein</fullName>
    </recommendedName>
</protein>
<dbReference type="EMBL" id="JBHMEY010000001">
    <property type="protein sequence ID" value="MFB9094948.1"/>
    <property type="molecule type" value="Genomic_DNA"/>
</dbReference>
<dbReference type="RefSeq" id="WP_236454503.1">
    <property type="nucleotide sequence ID" value="NZ_CBCSGE010000007.1"/>
</dbReference>
<dbReference type="Proteomes" id="UP001589607">
    <property type="component" value="Unassembled WGS sequence"/>
</dbReference>
<gene>
    <name evidence="2" type="ORF">ACFFVF_00340</name>
</gene>
<organism evidence="2 3">
    <name type="scientific">Flavobacterium jumunjinense</name>
    <dbReference type="NCBI Taxonomy" id="998845"/>
    <lineage>
        <taxon>Bacteria</taxon>
        <taxon>Pseudomonadati</taxon>
        <taxon>Bacteroidota</taxon>
        <taxon>Flavobacteriia</taxon>
        <taxon>Flavobacteriales</taxon>
        <taxon>Flavobacteriaceae</taxon>
        <taxon>Flavobacterium</taxon>
    </lineage>
</organism>
<reference evidence="2 3" key="1">
    <citation type="submission" date="2024-09" db="EMBL/GenBank/DDBJ databases">
        <authorList>
            <person name="Sun Q."/>
            <person name="Mori K."/>
        </authorList>
    </citation>
    <scope>NUCLEOTIDE SEQUENCE [LARGE SCALE GENOMIC DNA]</scope>
    <source>
        <strain evidence="2 3">CECT 7955</strain>
    </source>
</reference>
<evidence type="ECO:0000313" key="2">
    <source>
        <dbReference type="EMBL" id="MFB9094948.1"/>
    </source>
</evidence>
<name>A0ABV5GHU4_9FLAO</name>
<evidence type="ECO:0008006" key="4">
    <source>
        <dbReference type="Google" id="ProtNLM"/>
    </source>
</evidence>
<evidence type="ECO:0000313" key="3">
    <source>
        <dbReference type="Proteomes" id="UP001589607"/>
    </source>
</evidence>
<feature type="chain" id="PRO_5046790511" description="Glycine zipper family protein" evidence="1">
    <location>
        <begin position="19"/>
        <end position="154"/>
    </location>
</feature>
<evidence type="ECO:0000256" key="1">
    <source>
        <dbReference type="SAM" id="SignalP"/>
    </source>
</evidence>
<comment type="caution">
    <text evidence="2">The sequence shown here is derived from an EMBL/GenBank/DDBJ whole genome shotgun (WGS) entry which is preliminary data.</text>
</comment>
<keyword evidence="3" id="KW-1185">Reference proteome</keyword>
<accession>A0ABV5GHU4</accession>
<feature type="signal peptide" evidence="1">
    <location>
        <begin position="1"/>
        <end position="18"/>
    </location>
</feature>